<evidence type="ECO:0000313" key="4">
    <source>
        <dbReference type="EMBL" id="QGF23332.1"/>
    </source>
</evidence>
<dbReference type="Pfam" id="PF07811">
    <property type="entry name" value="TadE"/>
    <property type="match status" value="1"/>
</dbReference>
<dbReference type="KEGG" id="rain:Rai3103_06265"/>
<keyword evidence="2" id="KW-1133">Transmembrane helix</keyword>
<dbReference type="AlphaFoldDB" id="A0A5Q2F8V2"/>
<evidence type="ECO:0000256" key="1">
    <source>
        <dbReference type="SAM" id="MobiDB-lite"/>
    </source>
</evidence>
<keyword evidence="2" id="KW-0472">Membrane</keyword>
<protein>
    <recommendedName>
        <fullName evidence="3">TadE-like domain-containing protein</fullName>
    </recommendedName>
</protein>
<feature type="compositionally biased region" description="Low complexity" evidence="1">
    <location>
        <begin position="1"/>
        <end position="11"/>
    </location>
</feature>
<reference evidence="4 5" key="1">
    <citation type="submission" date="2019-10" db="EMBL/GenBank/DDBJ databases">
        <title>Genomic analysis of Raineyella sp. CBA3103.</title>
        <authorList>
            <person name="Roh S.W."/>
        </authorList>
    </citation>
    <scope>NUCLEOTIDE SEQUENCE [LARGE SCALE GENOMIC DNA]</scope>
    <source>
        <strain evidence="4 5">CBA3103</strain>
    </source>
</reference>
<evidence type="ECO:0000259" key="3">
    <source>
        <dbReference type="Pfam" id="PF07811"/>
    </source>
</evidence>
<dbReference type="Proteomes" id="UP000386847">
    <property type="component" value="Chromosome"/>
</dbReference>
<feature type="compositionally biased region" description="Basic residues" evidence="1">
    <location>
        <begin position="76"/>
        <end position="92"/>
    </location>
</feature>
<name>A0A5Q2F8V2_9ACTN</name>
<feature type="domain" description="TadE-like" evidence="3">
    <location>
        <begin position="114"/>
        <end position="156"/>
    </location>
</feature>
<keyword evidence="5" id="KW-1185">Reference proteome</keyword>
<feature type="region of interest" description="Disordered" evidence="1">
    <location>
        <begin position="1"/>
        <end position="92"/>
    </location>
</feature>
<accession>A0A5Q2F8V2</accession>
<dbReference type="InterPro" id="IPR012495">
    <property type="entry name" value="TadE-like_dom"/>
</dbReference>
<feature type="transmembrane region" description="Helical" evidence="2">
    <location>
        <begin position="116"/>
        <end position="141"/>
    </location>
</feature>
<evidence type="ECO:0000256" key="2">
    <source>
        <dbReference type="SAM" id="Phobius"/>
    </source>
</evidence>
<proteinExistence type="predicted"/>
<keyword evidence="2" id="KW-0812">Transmembrane</keyword>
<sequence>MGAAVAAGTAPRARHRPAGRVVACSSHSRGRRRDGCRPAQCGGREHRVVRGGGSPSGSIRRRRGGECDGAPGRTAGGRRRQGNRTPGRRSRTVIPRGHRLGASGVGPMRRSDRGAVAVEMVVLVPALMALVGLVVGSARIWTARATVDEAAHRAARTATALSNAATSAAAGEEAARANLADLSCRRTTVVVDAAALHRPPGSEGTVRATVTCTVGLGDLVVPGLPGELTVRATADSVVDRYRRR</sequence>
<evidence type="ECO:0000313" key="5">
    <source>
        <dbReference type="Proteomes" id="UP000386847"/>
    </source>
</evidence>
<dbReference type="EMBL" id="CP045725">
    <property type="protein sequence ID" value="QGF23332.1"/>
    <property type="molecule type" value="Genomic_DNA"/>
</dbReference>
<gene>
    <name evidence="4" type="ORF">Rai3103_06265</name>
</gene>
<organism evidence="4 5">
    <name type="scientific">Raineyella fluvialis</name>
    <dbReference type="NCBI Taxonomy" id="2662261"/>
    <lineage>
        <taxon>Bacteria</taxon>
        <taxon>Bacillati</taxon>
        <taxon>Actinomycetota</taxon>
        <taxon>Actinomycetes</taxon>
        <taxon>Propionibacteriales</taxon>
        <taxon>Propionibacteriaceae</taxon>
        <taxon>Raineyella</taxon>
    </lineage>
</organism>